<dbReference type="SMART" id="SM00317">
    <property type="entry name" value="SET"/>
    <property type="match status" value="1"/>
</dbReference>
<feature type="compositionally biased region" description="Basic residues" evidence="12">
    <location>
        <begin position="120"/>
        <end position="130"/>
    </location>
</feature>
<dbReference type="PROSITE" id="PS50806">
    <property type="entry name" value="KRAB_RELATED"/>
    <property type="match status" value="1"/>
</dbReference>
<dbReference type="OrthoDB" id="9439254at2759"/>
<dbReference type="Pfam" id="PF21549">
    <property type="entry name" value="PRDM2_PR"/>
    <property type="match status" value="1"/>
</dbReference>
<dbReference type="EMBL" id="NEDP02005551">
    <property type="protein sequence ID" value="OWF38958.1"/>
    <property type="molecule type" value="Genomic_DNA"/>
</dbReference>
<feature type="region of interest" description="Disordered" evidence="12">
    <location>
        <begin position="117"/>
        <end position="155"/>
    </location>
</feature>
<dbReference type="InterPro" id="IPR003655">
    <property type="entry name" value="aKRAB"/>
</dbReference>
<keyword evidence="2 15" id="KW-0489">Methyltransferase</keyword>
<comment type="caution">
    <text evidence="15">The sequence shown here is derived from an EMBL/GenBank/DDBJ whole genome shotgun (WGS) entry which is preliminary data.</text>
</comment>
<dbReference type="PANTHER" id="PTHR16515">
    <property type="entry name" value="PR DOMAIN ZINC FINGER PROTEIN"/>
    <property type="match status" value="1"/>
</dbReference>
<dbReference type="GO" id="GO:0005634">
    <property type="term" value="C:nucleus"/>
    <property type="evidence" value="ECO:0007669"/>
    <property type="project" value="UniProtKB-SubCell"/>
</dbReference>
<dbReference type="InterPro" id="IPR001214">
    <property type="entry name" value="SET_dom"/>
</dbReference>
<keyword evidence="6" id="KW-0677">Repeat</keyword>
<feature type="compositionally biased region" description="Basic and acidic residues" evidence="12">
    <location>
        <begin position="144"/>
        <end position="154"/>
    </location>
</feature>
<keyword evidence="16" id="KW-1185">Reference proteome</keyword>
<dbReference type="GO" id="GO:0032259">
    <property type="term" value="P:methylation"/>
    <property type="evidence" value="ECO:0007669"/>
    <property type="project" value="UniProtKB-KW"/>
</dbReference>
<feature type="domain" description="SET" evidence="13">
    <location>
        <begin position="269"/>
        <end position="383"/>
    </location>
</feature>
<evidence type="ECO:0000313" key="15">
    <source>
        <dbReference type="EMBL" id="OWF38958.1"/>
    </source>
</evidence>
<protein>
    <submittedName>
        <fullName evidence="15">Histone-lysine N-methyltransferase PRDM9</fullName>
    </submittedName>
</protein>
<evidence type="ECO:0000256" key="1">
    <source>
        <dbReference type="ARBA" id="ARBA00004123"/>
    </source>
</evidence>
<evidence type="ECO:0000256" key="12">
    <source>
        <dbReference type="SAM" id="MobiDB-lite"/>
    </source>
</evidence>
<keyword evidence="3 15" id="KW-0808">Transferase</keyword>
<evidence type="ECO:0000256" key="8">
    <source>
        <dbReference type="ARBA" id="ARBA00022833"/>
    </source>
</evidence>
<evidence type="ECO:0000313" key="16">
    <source>
        <dbReference type="Proteomes" id="UP000242188"/>
    </source>
</evidence>
<evidence type="ECO:0000256" key="10">
    <source>
        <dbReference type="ARBA" id="ARBA00023163"/>
    </source>
</evidence>
<evidence type="ECO:0000256" key="9">
    <source>
        <dbReference type="ARBA" id="ARBA00023015"/>
    </source>
</evidence>
<proteinExistence type="predicted"/>
<dbReference type="InterPro" id="IPR046341">
    <property type="entry name" value="SET_dom_sf"/>
</dbReference>
<keyword evidence="4" id="KW-0949">S-adenosyl-L-methionine</keyword>
<evidence type="ECO:0000259" key="14">
    <source>
        <dbReference type="PROSITE" id="PS50806"/>
    </source>
</evidence>
<dbReference type="AlphaFoldDB" id="A0A210PR51"/>
<comment type="subcellular location">
    <subcellularLocation>
        <location evidence="1">Nucleus</location>
    </subcellularLocation>
</comment>
<dbReference type="GO" id="GO:0008270">
    <property type="term" value="F:zinc ion binding"/>
    <property type="evidence" value="ECO:0007669"/>
    <property type="project" value="UniProtKB-KW"/>
</dbReference>
<accession>A0A210PR51</accession>
<dbReference type="PANTHER" id="PTHR16515:SF66">
    <property type="entry name" value="C2H2-TYPE DOMAIN-CONTAINING PROTEIN"/>
    <property type="match status" value="1"/>
</dbReference>
<evidence type="ECO:0000259" key="13">
    <source>
        <dbReference type="PROSITE" id="PS50280"/>
    </source>
</evidence>
<dbReference type="GO" id="GO:0006355">
    <property type="term" value="P:regulation of DNA-templated transcription"/>
    <property type="evidence" value="ECO:0007669"/>
    <property type="project" value="InterPro"/>
</dbReference>
<evidence type="ECO:0000256" key="5">
    <source>
        <dbReference type="ARBA" id="ARBA00022723"/>
    </source>
</evidence>
<dbReference type="InterPro" id="IPR050331">
    <property type="entry name" value="Zinc_finger"/>
</dbReference>
<name>A0A210PR51_MIZYE</name>
<reference evidence="15 16" key="1">
    <citation type="journal article" date="2017" name="Nat. Ecol. Evol.">
        <title>Scallop genome provides insights into evolution of bilaterian karyotype and development.</title>
        <authorList>
            <person name="Wang S."/>
            <person name="Zhang J."/>
            <person name="Jiao W."/>
            <person name="Li J."/>
            <person name="Xun X."/>
            <person name="Sun Y."/>
            <person name="Guo X."/>
            <person name="Huan P."/>
            <person name="Dong B."/>
            <person name="Zhang L."/>
            <person name="Hu X."/>
            <person name="Sun X."/>
            <person name="Wang J."/>
            <person name="Zhao C."/>
            <person name="Wang Y."/>
            <person name="Wang D."/>
            <person name="Huang X."/>
            <person name="Wang R."/>
            <person name="Lv J."/>
            <person name="Li Y."/>
            <person name="Zhang Z."/>
            <person name="Liu B."/>
            <person name="Lu W."/>
            <person name="Hui Y."/>
            <person name="Liang J."/>
            <person name="Zhou Z."/>
            <person name="Hou R."/>
            <person name="Li X."/>
            <person name="Liu Y."/>
            <person name="Li H."/>
            <person name="Ning X."/>
            <person name="Lin Y."/>
            <person name="Zhao L."/>
            <person name="Xing Q."/>
            <person name="Dou J."/>
            <person name="Li Y."/>
            <person name="Mao J."/>
            <person name="Guo H."/>
            <person name="Dou H."/>
            <person name="Li T."/>
            <person name="Mu C."/>
            <person name="Jiang W."/>
            <person name="Fu Q."/>
            <person name="Fu X."/>
            <person name="Miao Y."/>
            <person name="Liu J."/>
            <person name="Yu Q."/>
            <person name="Li R."/>
            <person name="Liao H."/>
            <person name="Li X."/>
            <person name="Kong Y."/>
            <person name="Jiang Z."/>
            <person name="Chourrout D."/>
            <person name="Li R."/>
            <person name="Bao Z."/>
        </authorList>
    </citation>
    <scope>NUCLEOTIDE SEQUENCE [LARGE SCALE GENOMIC DNA]</scope>
    <source>
        <strain evidence="15 16">PY_sf001</strain>
    </source>
</reference>
<sequence>MASVNGGAYTWDWGLCVSQTHKNYTEEDEGEQVDRYLMSVFFTNTELVNLGKKFPVVPGMPMLDFSALDKQSDNIDEFFTTAQLSKMSQYEILRFKNMRKNYEMMASLGLPAIKPDFMKSRRGGAKKKRKECSDDSDEEWTPASERRKSQRDRIPVTQFSFPLKQGVDAVKKTPKLKKIEKVPNIKPEKHEIKKNTDSKMPIHTYPLRPASSAVSYMKIEVPDDDEFLYCEECNKEYEGDCPVHGPLVIVEDTEIKPKDKERSLYTLPPGLCVRKSSIQNAGLGIWSDYKISPRTRFGPYKGEKTQDLDKAHSTGYAWQIYENGKPSFFIDAFDKNQANWMRYVNCARNEDEQNMTAYQHRGQIYYRTHKVINPDTELLVWYGEDYSEELGIRRWEDSTELKPFTVNGTKYLDDEI</sequence>
<feature type="domain" description="KRAB-related" evidence="14">
    <location>
        <begin position="67"/>
        <end position="130"/>
    </location>
</feature>
<dbReference type="Proteomes" id="UP000242188">
    <property type="component" value="Unassembled WGS sequence"/>
</dbReference>
<dbReference type="Gene3D" id="2.170.270.10">
    <property type="entry name" value="SET domain"/>
    <property type="match status" value="1"/>
</dbReference>
<evidence type="ECO:0000256" key="7">
    <source>
        <dbReference type="ARBA" id="ARBA00022771"/>
    </source>
</evidence>
<keyword evidence="7" id="KW-0863">Zinc-finger</keyword>
<evidence type="ECO:0000256" key="11">
    <source>
        <dbReference type="ARBA" id="ARBA00023242"/>
    </source>
</evidence>
<dbReference type="CDD" id="cd19193">
    <property type="entry name" value="PR-SET_PRDM7_9"/>
    <property type="match status" value="1"/>
</dbReference>
<keyword evidence="8" id="KW-0862">Zinc</keyword>
<evidence type="ECO:0000256" key="3">
    <source>
        <dbReference type="ARBA" id="ARBA00022679"/>
    </source>
</evidence>
<dbReference type="InterPro" id="IPR044417">
    <property type="entry name" value="PRDM7_9_PR-SET"/>
</dbReference>
<keyword evidence="11" id="KW-0539">Nucleus</keyword>
<evidence type="ECO:0000256" key="6">
    <source>
        <dbReference type="ARBA" id="ARBA00022737"/>
    </source>
</evidence>
<organism evidence="15 16">
    <name type="scientific">Mizuhopecten yessoensis</name>
    <name type="common">Japanese scallop</name>
    <name type="synonym">Patinopecten yessoensis</name>
    <dbReference type="NCBI Taxonomy" id="6573"/>
    <lineage>
        <taxon>Eukaryota</taxon>
        <taxon>Metazoa</taxon>
        <taxon>Spiralia</taxon>
        <taxon>Lophotrochozoa</taxon>
        <taxon>Mollusca</taxon>
        <taxon>Bivalvia</taxon>
        <taxon>Autobranchia</taxon>
        <taxon>Pteriomorphia</taxon>
        <taxon>Pectinida</taxon>
        <taxon>Pectinoidea</taxon>
        <taxon>Pectinidae</taxon>
        <taxon>Mizuhopecten</taxon>
    </lineage>
</organism>
<dbReference type="GO" id="GO:0042054">
    <property type="term" value="F:histone methyltransferase activity"/>
    <property type="evidence" value="ECO:0007669"/>
    <property type="project" value="InterPro"/>
</dbReference>
<evidence type="ECO:0000256" key="4">
    <source>
        <dbReference type="ARBA" id="ARBA00022691"/>
    </source>
</evidence>
<keyword evidence="10" id="KW-0804">Transcription</keyword>
<dbReference type="STRING" id="6573.A0A210PR51"/>
<dbReference type="PROSITE" id="PS50280">
    <property type="entry name" value="SET"/>
    <property type="match status" value="1"/>
</dbReference>
<keyword evidence="9" id="KW-0805">Transcription regulation</keyword>
<keyword evidence="5" id="KW-0479">Metal-binding</keyword>
<gene>
    <name evidence="15" type="ORF">KP79_PYT22015</name>
</gene>
<evidence type="ECO:0000256" key="2">
    <source>
        <dbReference type="ARBA" id="ARBA00022603"/>
    </source>
</evidence>
<dbReference type="SUPFAM" id="SSF82199">
    <property type="entry name" value="SET domain"/>
    <property type="match status" value="1"/>
</dbReference>